<keyword evidence="1" id="KW-1133">Transmembrane helix</keyword>
<keyword evidence="1" id="KW-0472">Membrane</keyword>
<dbReference type="Proteomes" id="UP000199110">
    <property type="component" value="Unassembled WGS sequence"/>
</dbReference>
<gene>
    <name evidence="2" type="ORF">SAMN04488095_3236</name>
</gene>
<keyword evidence="1" id="KW-0812">Transmembrane</keyword>
<keyword evidence="3" id="KW-1185">Reference proteome</keyword>
<reference evidence="2 3" key="1">
    <citation type="submission" date="2016-10" db="EMBL/GenBank/DDBJ databases">
        <authorList>
            <person name="de Groot N.N."/>
        </authorList>
    </citation>
    <scope>NUCLEOTIDE SEQUENCE [LARGE SCALE GENOMIC DNA]</scope>
    <source>
        <strain evidence="2 3">DSM 19073</strain>
    </source>
</reference>
<evidence type="ECO:0000313" key="2">
    <source>
        <dbReference type="EMBL" id="SFJ60768.1"/>
    </source>
</evidence>
<feature type="transmembrane region" description="Helical" evidence="1">
    <location>
        <begin position="15"/>
        <end position="36"/>
    </location>
</feature>
<organism evidence="2 3">
    <name type="scientific">Jannaschia pohangensis</name>
    <dbReference type="NCBI Taxonomy" id="390807"/>
    <lineage>
        <taxon>Bacteria</taxon>
        <taxon>Pseudomonadati</taxon>
        <taxon>Pseudomonadota</taxon>
        <taxon>Alphaproteobacteria</taxon>
        <taxon>Rhodobacterales</taxon>
        <taxon>Roseobacteraceae</taxon>
        <taxon>Jannaschia</taxon>
    </lineage>
</organism>
<dbReference type="AlphaFoldDB" id="A0A1I3SPU6"/>
<dbReference type="EMBL" id="FORA01000004">
    <property type="protein sequence ID" value="SFJ60768.1"/>
    <property type="molecule type" value="Genomic_DNA"/>
</dbReference>
<accession>A0A1I3SPU6</accession>
<evidence type="ECO:0000256" key="1">
    <source>
        <dbReference type="SAM" id="Phobius"/>
    </source>
</evidence>
<evidence type="ECO:0008006" key="4">
    <source>
        <dbReference type="Google" id="ProtNLM"/>
    </source>
</evidence>
<dbReference type="RefSeq" id="WP_175484904.1">
    <property type="nucleotide sequence ID" value="NZ_FORA01000004.1"/>
</dbReference>
<evidence type="ECO:0000313" key="3">
    <source>
        <dbReference type="Proteomes" id="UP000199110"/>
    </source>
</evidence>
<sequence>MTVAVFANPALNANIPFAASPVAQALVTAGTVLATWEMRGRTRRHLRDICPSRYADLGLTTAEVLLEVDKPFWRA</sequence>
<proteinExistence type="predicted"/>
<name>A0A1I3SPU6_9RHOB</name>
<protein>
    <recommendedName>
        <fullName evidence="4">DUF1127 domain-containing protein</fullName>
    </recommendedName>
</protein>